<comment type="caution">
    <text evidence="1">The sequence shown here is derived from an EMBL/GenBank/DDBJ whole genome shotgun (WGS) entry which is preliminary data.</text>
</comment>
<dbReference type="EMBL" id="JBHLZU010000002">
    <property type="protein sequence ID" value="MFB9902890.1"/>
    <property type="molecule type" value="Genomic_DNA"/>
</dbReference>
<keyword evidence="2" id="KW-1185">Reference proteome</keyword>
<proteinExistence type="predicted"/>
<dbReference type="Proteomes" id="UP001589693">
    <property type="component" value="Unassembled WGS sequence"/>
</dbReference>
<organism evidence="1 2">
    <name type="scientific">Allokutzneria oryzae</name>
    <dbReference type="NCBI Taxonomy" id="1378989"/>
    <lineage>
        <taxon>Bacteria</taxon>
        <taxon>Bacillati</taxon>
        <taxon>Actinomycetota</taxon>
        <taxon>Actinomycetes</taxon>
        <taxon>Pseudonocardiales</taxon>
        <taxon>Pseudonocardiaceae</taxon>
        <taxon>Allokutzneria</taxon>
    </lineage>
</organism>
<gene>
    <name evidence="1" type="ORF">ACFFQA_02950</name>
</gene>
<dbReference type="RefSeq" id="WP_377849995.1">
    <property type="nucleotide sequence ID" value="NZ_JBHLZU010000002.1"/>
</dbReference>
<evidence type="ECO:0000313" key="2">
    <source>
        <dbReference type="Proteomes" id="UP001589693"/>
    </source>
</evidence>
<reference evidence="1 2" key="1">
    <citation type="submission" date="2024-09" db="EMBL/GenBank/DDBJ databases">
        <authorList>
            <person name="Sun Q."/>
            <person name="Mori K."/>
        </authorList>
    </citation>
    <scope>NUCLEOTIDE SEQUENCE [LARGE SCALE GENOMIC DNA]</scope>
    <source>
        <strain evidence="1 2">TBRC 7907</strain>
    </source>
</reference>
<protein>
    <submittedName>
        <fullName evidence="1">Uncharacterized protein</fullName>
    </submittedName>
</protein>
<accession>A0ABV5ZPS5</accession>
<name>A0ABV5ZPS5_9PSEU</name>
<evidence type="ECO:0000313" key="1">
    <source>
        <dbReference type="EMBL" id="MFB9902890.1"/>
    </source>
</evidence>
<sequence length="97" mass="10764">MISAMLIPGDPLPIQWRVTMNDGAVVGVWANSYGEENGYYLFDVFAEVSEAEEQNLDLVITSTNPTQPRKVLFAVARFPVEAVARIESENWDDVSAT</sequence>